<dbReference type="AlphaFoldDB" id="A0A857DMN9"/>
<keyword evidence="5 10" id="KW-0812">Transmembrane</keyword>
<evidence type="ECO:0000256" key="7">
    <source>
        <dbReference type="ARBA" id="ARBA00023136"/>
    </source>
</evidence>
<feature type="transmembrane region" description="Helical" evidence="10">
    <location>
        <begin position="357"/>
        <end position="376"/>
    </location>
</feature>
<protein>
    <recommendedName>
        <fullName evidence="9 10">Ammonium transporter</fullName>
    </recommendedName>
</protein>
<accession>A0A857DMN9</accession>
<evidence type="ECO:0000256" key="10">
    <source>
        <dbReference type="RuleBase" id="RU362002"/>
    </source>
</evidence>
<keyword evidence="8 10" id="KW-0924">Ammonia transport</keyword>
<keyword evidence="7 10" id="KW-0472">Membrane</keyword>
<feature type="transmembrane region" description="Helical" evidence="10">
    <location>
        <begin position="161"/>
        <end position="182"/>
    </location>
</feature>
<dbReference type="PANTHER" id="PTHR43029">
    <property type="entry name" value="AMMONIUM TRANSPORTER MEP2"/>
    <property type="match status" value="1"/>
</dbReference>
<evidence type="ECO:0000256" key="2">
    <source>
        <dbReference type="ARBA" id="ARBA00005887"/>
    </source>
</evidence>
<reference evidence="12 13" key="1">
    <citation type="submission" date="2019-12" db="EMBL/GenBank/DDBJ databases">
        <title>Sequence classification of anaerobic respiratory reductive dehalogenases: First we see many, then we see few.</title>
        <authorList>
            <person name="Molenda O."/>
            <person name="Puentes Jacome L.A."/>
            <person name="Cao X."/>
            <person name="Nesbo C.L."/>
            <person name="Tang S."/>
            <person name="Morson N."/>
            <person name="Patron J."/>
            <person name="Lomheim L."/>
            <person name="Wishart D.S."/>
            <person name="Edwards E.A."/>
        </authorList>
    </citation>
    <scope>NUCLEOTIDE SEQUENCE [LARGE SCALE GENOMIC DNA]</scope>
    <source>
        <strain evidence="12 13">12DCA</strain>
    </source>
</reference>
<dbReference type="GO" id="GO:0008519">
    <property type="term" value="F:ammonium channel activity"/>
    <property type="evidence" value="ECO:0007669"/>
    <property type="project" value="InterPro"/>
</dbReference>
<evidence type="ECO:0000313" key="13">
    <source>
        <dbReference type="Proteomes" id="UP000430508"/>
    </source>
</evidence>
<feature type="transmembrane region" description="Helical" evidence="10">
    <location>
        <begin position="314"/>
        <end position="337"/>
    </location>
</feature>
<sequence>MNYTTGDIGFMIISTALVMLMTPGLAFFYGGLVKKRHVLSMMMQSIIAMGVVTLIWVVLGYSLAFGPDIGSVIGGLDHLMLKGVGLEPRTEGATIPHLLFMVFQMMFAILTPALMTGATAERLRFPAFVLLMSFWSLLVYVPIAHWVWGGGWLGNLGALDFAGGTVVHISSGFSGLIAALVIGKRINKSTDPTIPHNIPYVILGGALLWFGWFGFNAGSELAADGIAVIAFVTTFIAAALGLLGWVVAEKLHRGKPTVLGAISGAVAGLVAITPACAYVTNASAMVIGLVAGGLCYFAVAILKDKLGYDDALDAFGIHGIGGTWGALATGIFCTTAVNPLGKDGLFYTGDFHQVGIQLIAVLATYIYAGLVTFILLKVIGAITPLTATEAEQVSGLDTTQHGESAYPDFEGLTANSIYNL</sequence>
<evidence type="ECO:0000256" key="5">
    <source>
        <dbReference type="ARBA" id="ARBA00022692"/>
    </source>
</evidence>
<dbReference type="InterPro" id="IPR001905">
    <property type="entry name" value="Ammonium_transpt"/>
</dbReference>
<dbReference type="RefSeq" id="WP_158208482.1">
    <property type="nucleotide sequence ID" value="NZ_CP046996.1"/>
</dbReference>
<gene>
    <name evidence="12" type="primary">amt</name>
    <name evidence="12" type="ORF">GQ588_12180</name>
</gene>
<name>A0A857DMN9_9FIRM</name>
<dbReference type="PANTHER" id="PTHR43029:SF10">
    <property type="entry name" value="AMMONIUM TRANSPORTER MEP2"/>
    <property type="match status" value="1"/>
</dbReference>
<keyword evidence="3 10" id="KW-0813">Transport</keyword>
<evidence type="ECO:0000256" key="6">
    <source>
        <dbReference type="ARBA" id="ARBA00022989"/>
    </source>
</evidence>
<dbReference type="Gene3D" id="1.10.3430.10">
    <property type="entry name" value="Ammonium transporter AmtB like domains"/>
    <property type="match status" value="1"/>
</dbReference>
<keyword evidence="6 10" id="KW-1133">Transmembrane helix</keyword>
<proteinExistence type="inferred from homology"/>
<organism evidence="12 13">
    <name type="scientific">Dehalobacter restrictus</name>
    <dbReference type="NCBI Taxonomy" id="55583"/>
    <lineage>
        <taxon>Bacteria</taxon>
        <taxon>Bacillati</taxon>
        <taxon>Bacillota</taxon>
        <taxon>Clostridia</taxon>
        <taxon>Eubacteriales</taxon>
        <taxon>Desulfitobacteriaceae</taxon>
        <taxon>Dehalobacter</taxon>
    </lineage>
</organism>
<dbReference type="EMBL" id="CP046996">
    <property type="protein sequence ID" value="QHA01346.1"/>
    <property type="molecule type" value="Genomic_DNA"/>
</dbReference>
<comment type="subcellular location">
    <subcellularLocation>
        <location evidence="1 10">Cell membrane</location>
        <topology evidence="1 10">Multi-pass membrane protein</topology>
    </subcellularLocation>
</comment>
<evidence type="ECO:0000256" key="9">
    <source>
        <dbReference type="ARBA" id="ARBA00050025"/>
    </source>
</evidence>
<dbReference type="NCBIfam" id="TIGR00836">
    <property type="entry name" value="amt"/>
    <property type="match status" value="1"/>
</dbReference>
<dbReference type="Proteomes" id="UP000430508">
    <property type="component" value="Chromosome"/>
</dbReference>
<evidence type="ECO:0000313" key="12">
    <source>
        <dbReference type="EMBL" id="QHA01346.1"/>
    </source>
</evidence>
<dbReference type="SUPFAM" id="SSF111352">
    <property type="entry name" value="Ammonium transporter"/>
    <property type="match status" value="1"/>
</dbReference>
<feature type="transmembrane region" description="Helical" evidence="10">
    <location>
        <begin position="95"/>
        <end position="115"/>
    </location>
</feature>
<evidence type="ECO:0000259" key="11">
    <source>
        <dbReference type="Pfam" id="PF00909"/>
    </source>
</evidence>
<evidence type="ECO:0000256" key="1">
    <source>
        <dbReference type="ARBA" id="ARBA00004651"/>
    </source>
</evidence>
<comment type="similarity">
    <text evidence="2 10">Belongs to the ammonia transporter channel (TC 1.A.11.2) family.</text>
</comment>
<keyword evidence="4" id="KW-1003">Cell membrane</keyword>
<dbReference type="InterPro" id="IPR029020">
    <property type="entry name" value="Ammonium/urea_transptr"/>
</dbReference>
<evidence type="ECO:0000256" key="4">
    <source>
        <dbReference type="ARBA" id="ARBA00022475"/>
    </source>
</evidence>
<feature type="transmembrane region" description="Helical" evidence="10">
    <location>
        <begin position="12"/>
        <end position="33"/>
    </location>
</feature>
<feature type="transmembrane region" description="Helical" evidence="10">
    <location>
        <begin position="127"/>
        <end position="149"/>
    </location>
</feature>
<dbReference type="Pfam" id="PF00909">
    <property type="entry name" value="Ammonium_transp"/>
    <property type="match status" value="1"/>
</dbReference>
<dbReference type="InterPro" id="IPR018047">
    <property type="entry name" value="Ammonium_transpt_CS"/>
</dbReference>
<feature type="transmembrane region" description="Helical" evidence="10">
    <location>
        <begin position="45"/>
        <end position="64"/>
    </location>
</feature>
<dbReference type="GO" id="GO:0005886">
    <property type="term" value="C:plasma membrane"/>
    <property type="evidence" value="ECO:0007669"/>
    <property type="project" value="UniProtKB-SubCell"/>
</dbReference>
<dbReference type="PROSITE" id="PS01219">
    <property type="entry name" value="AMMONIUM_TRANSP"/>
    <property type="match status" value="1"/>
</dbReference>
<dbReference type="InterPro" id="IPR024041">
    <property type="entry name" value="NH4_transpt_AmtB-like_dom"/>
</dbReference>
<evidence type="ECO:0000256" key="8">
    <source>
        <dbReference type="ARBA" id="ARBA00023177"/>
    </source>
</evidence>
<feature type="transmembrane region" description="Helical" evidence="10">
    <location>
        <begin position="286"/>
        <end position="302"/>
    </location>
</feature>
<feature type="transmembrane region" description="Helical" evidence="10">
    <location>
        <begin position="194"/>
        <end position="213"/>
    </location>
</feature>
<feature type="transmembrane region" description="Helical" evidence="10">
    <location>
        <begin position="258"/>
        <end position="280"/>
    </location>
</feature>
<feature type="domain" description="Ammonium transporter AmtB-like" evidence="11">
    <location>
        <begin position="10"/>
        <end position="406"/>
    </location>
</feature>
<dbReference type="FunFam" id="1.10.3430.10:FF:000007">
    <property type="entry name" value="Ammonium transporter"/>
    <property type="match status" value="1"/>
</dbReference>
<evidence type="ECO:0000256" key="3">
    <source>
        <dbReference type="ARBA" id="ARBA00022448"/>
    </source>
</evidence>
<feature type="transmembrane region" description="Helical" evidence="10">
    <location>
        <begin position="225"/>
        <end position="246"/>
    </location>
</feature>